<dbReference type="EMBL" id="JANPWB010000014">
    <property type="protein sequence ID" value="KAJ1097483.1"/>
    <property type="molecule type" value="Genomic_DNA"/>
</dbReference>
<name>A0AAV7M8N2_PLEWA</name>
<accession>A0AAV7M8N2</accession>
<organism evidence="2 3">
    <name type="scientific">Pleurodeles waltl</name>
    <name type="common">Iberian ribbed newt</name>
    <dbReference type="NCBI Taxonomy" id="8319"/>
    <lineage>
        <taxon>Eukaryota</taxon>
        <taxon>Metazoa</taxon>
        <taxon>Chordata</taxon>
        <taxon>Craniata</taxon>
        <taxon>Vertebrata</taxon>
        <taxon>Euteleostomi</taxon>
        <taxon>Amphibia</taxon>
        <taxon>Batrachia</taxon>
        <taxon>Caudata</taxon>
        <taxon>Salamandroidea</taxon>
        <taxon>Salamandridae</taxon>
        <taxon>Pleurodelinae</taxon>
        <taxon>Pleurodeles</taxon>
    </lineage>
</organism>
<feature type="region of interest" description="Disordered" evidence="1">
    <location>
        <begin position="1"/>
        <end position="105"/>
    </location>
</feature>
<sequence length="105" mass="10596">MGPPRGPSLSTSARQARKRGSVHGQGRVPAPSRGGGAQPVPQPRAAAPDEILDDSAGPPAVEASRPDSAVQAADAKCREAPPSTGPQVREANVRCNTGPQGCSPK</sequence>
<evidence type="ECO:0000256" key="1">
    <source>
        <dbReference type="SAM" id="MobiDB-lite"/>
    </source>
</evidence>
<dbReference type="AlphaFoldDB" id="A0AAV7M8N2"/>
<dbReference type="Proteomes" id="UP001066276">
    <property type="component" value="Chromosome 10"/>
</dbReference>
<feature type="compositionally biased region" description="Polar residues" evidence="1">
    <location>
        <begin position="94"/>
        <end position="105"/>
    </location>
</feature>
<evidence type="ECO:0000313" key="2">
    <source>
        <dbReference type="EMBL" id="KAJ1097483.1"/>
    </source>
</evidence>
<comment type="caution">
    <text evidence="2">The sequence shown here is derived from an EMBL/GenBank/DDBJ whole genome shotgun (WGS) entry which is preliminary data.</text>
</comment>
<reference evidence="2" key="1">
    <citation type="journal article" date="2022" name="bioRxiv">
        <title>Sequencing and chromosome-scale assembly of the giantPleurodeles waltlgenome.</title>
        <authorList>
            <person name="Brown T."/>
            <person name="Elewa A."/>
            <person name="Iarovenko S."/>
            <person name="Subramanian E."/>
            <person name="Araus A.J."/>
            <person name="Petzold A."/>
            <person name="Susuki M."/>
            <person name="Suzuki K.-i.T."/>
            <person name="Hayashi T."/>
            <person name="Toyoda A."/>
            <person name="Oliveira C."/>
            <person name="Osipova E."/>
            <person name="Leigh N.D."/>
            <person name="Simon A."/>
            <person name="Yun M.H."/>
        </authorList>
    </citation>
    <scope>NUCLEOTIDE SEQUENCE</scope>
    <source>
        <strain evidence="2">20211129_DDA</strain>
        <tissue evidence="2">Liver</tissue>
    </source>
</reference>
<protein>
    <submittedName>
        <fullName evidence="2">Uncharacterized protein</fullName>
    </submittedName>
</protein>
<gene>
    <name evidence="2" type="ORF">NDU88_002601</name>
</gene>
<keyword evidence="3" id="KW-1185">Reference proteome</keyword>
<evidence type="ECO:0000313" key="3">
    <source>
        <dbReference type="Proteomes" id="UP001066276"/>
    </source>
</evidence>
<proteinExistence type="predicted"/>